<keyword evidence="12 17" id="KW-0472">Membrane</keyword>
<keyword evidence="9 17" id="KW-0735">Signal-anchor</keyword>
<dbReference type="CDD" id="cd00899">
    <property type="entry name" value="b4GalT"/>
    <property type="match status" value="1"/>
</dbReference>
<evidence type="ECO:0000259" key="19">
    <source>
        <dbReference type="Pfam" id="PF13733"/>
    </source>
</evidence>
<keyword evidence="21" id="KW-1185">Reference proteome</keyword>
<dbReference type="FunFam" id="3.90.550.10:FF:000028">
    <property type="entry name" value="beta-1,4-galactosyltransferase 1"/>
    <property type="match status" value="1"/>
</dbReference>
<dbReference type="InterPro" id="IPR027791">
    <property type="entry name" value="Galactosyl_T_C"/>
</dbReference>
<dbReference type="GO" id="GO:0000139">
    <property type="term" value="C:Golgi membrane"/>
    <property type="evidence" value="ECO:0007669"/>
    <property type="project" value="UniProtKB-SubCell"/>
</dbReference>
<keyword evidence="6 17" id="KW-0808">Transferase</keyword>
<comment type="subcellular location">
    <subcellularLocation>
        <location evidence="2 17">Golgi apparatus membrane</location>
        <topology evidence="2 17">Single-pass type II membrane protein</topology>
    </subcellularLocation>
</comment>
<keyword evidence="15 17" id="KW-0464">Manganese</keyword>
<evidence type="ECO:0000256" key="16">
    <source>
        <dbReference type="ARBA" id="ARBA00049413"/>
    </source>
</evidence>
<reference evidence="20" key="3">
    <citation type="submission" date="2025-09" db="UniProtKB">
        <authorList>
            <consortium name="Ensembl"/>
        </authorList>
    </citation>
    <scope>IDENTIFICATION</scope>
</reference>
<evidence type="ECO:0000256" key="5">
    <source>
        <dbReference type="ARBA" id="ARBA00022676"/>
    </source>
</evidence>
<keyword evidence="11 17" id="KW-0333">Golgi apparatus</keyword>
<dbReference type="EC" id="2.4.1.-" evidence="17"/>
<dbReference type="PANTHER" id="PTHR19300:SF42">
    <property type="entry name" value="BETA-1,4-GALACTOSYLTRANSFERASE"/>
    <property type="match status" value="1"/>
</dbReference>
<evidence type="ECO:0000256" key="10">
    <source>
        <dbReference type="ARBA" id="ARBA00022989"/>
    </source>
</evidence>
<dbReference type="SUPFAM" id="SSF53448">
    <property type="entry name" value="Nucleotide-diphospho-sugar transferases"/>
    <property type="match status" value="1"/>
</dbReference>
<dbReference type="PRINTS" id="PR02050">
    <property type="entry name" value="B14GALTRFASE"/>
</dbReference>
<accession>W5M4N6</accession>
<dbReference type="KEGG" id="loc:102692803"/>
<dbReference type="AlphaFoldDB" id="W5M4N6"/>
<evidence type="ECO:0000256" key="1">
    <source>
        <dbReference type="ARBA" id="ARBA00001936"/>
    </source>
</evidence>
<evidence type="ECO:0000313" key="21">
    <source>
        <dbReference type="Proteomes" id="UP000018468"/>
    </source>
</evidence>
<evidence type="ECO:0000256" key="2">
    <source>
        <dbReference type="ARBA" id="ARBA00004323"/>
    </source>
</evidence>
<dbReference type="GO" id="GO:0032580">
    <property type="term" value="C:Golgi cisterna membrane"/>
    <property type="evidence" value="ECO:0007669"/>
    <property type="project" value="UniProtKB-UniRule"/>
</dbReference>
<evidence type="ECO:0000256" key="13">
    <source>
        <dbReference type="ARBA" id="ARBA00023157"/>
    </source>
</evidence>
<dbReference type="eggNOG" id="KOG3916">
    <property type="taxonomic scope" value="Eukaryota"/>
</dbReference>
<dbReference type="Proteomes" id="UP000018468">
    <property type="component" value="Linkage group LG3"/>
</dbReference>
<evidence type="ECO:0000256" key="12">
    <source>
        <dbReference type="ARBA" id="ARBA00023136"/>
    </source>
</evidence>
<comment type="catalytic activity">
    <reaction evidence="16">
        <text>N-acetyl-D-glucosamine + UDP-alpha-D-galactose = beta-D-galactosyl-(1-&gt;4)-N-acetyl-D-glucosamine + UDP + H(+)</text>
        <dbReference type="Rhea" id="RHEA:17745"/>
        <dbReference type="ChEBI" id="CHEBI:15378"/>
        <dbReference type="ChEBI" id="CHEBI:58223"/>
        <dbReference type="ChEBI" id="CHEBI:60152"/>
        <dbReference type="ChEBI" id="CHEBI:66914"/>
        <dbReference type="ChEBI" id="CHEBI:506227"/>
        <dbReference type="EC" id="2.4.1.90"/>
    </reaction>
    <physiologicalReaction direction="left-to-right" evidence="16">
        <dbReference type="Rhea" id="RHEA:17746"/>
    </physiologicalReaction>
</comment>
<dbReference type="Ensembl" id="ENSLOCT00000003351.1">
    <property type="protein sequence ID" value="ENSLOCP00000003344.1"/>
    <property type="gene ID" value="ENSLOCG00000002835.1"/>
</dbReference>
<keyword evidence="13" id="KW-1015">Disulfide bond</keyword>
<evidence type="ECO:0000256" key="6">
    <source>
        <dbReference type="ARBA" id="ARBA00022679"/>
    </source>
</evidence>
<dbReference type="InterPro" id="IPR029044">
    <property type="entry name" value="Nucleotide-diphossugar_trans"/>
</dbReference>
<name>W5M4N6_LEPOC</name>
<evidence type="ECO:0000256" key="3">
    <source>
        <dbReference type="ARBA" id="ARBA00004922"/>
    </source>
</evidence>
<dbReference type="OrthoDB" id="10016069at2759"/>
<dbReference type="GeneID" id="102692803"/>
<dbReference type="HOGENOM" id="CLU_044391_1_2_1"/>
<dbReference type="Pfam" id="PF02709">
    <property type="entry name" value="Glyco_transf_7C"/>
    <property type="match status" value="1"/>
</dbReference>
<feature type="transmembrane region" description="Helical" evidence="17">
    <location>
        <begin position="38"/>
        <end position="56"/>
    </location>
</feature>
<dbReference type="EMBL" id="AHAT01003263">
    <property type="status" value="NOT_ANNOTATED_CDS"/>
    <property type="molecule type" value="Genomic_DNA"/>
</dbReference>
<evidence type="ECO:0000256" key="17">
    <source>
        <dbReference type="RuleBase" id="RU368121"/>
    </source>
</evidence>
<feature type="domain" description="Galactosyltransferase C-terminal" evidence="18">
    <location>
        <begin position="238"/>
        <end position="315"/>
    </location>
</feature>
<dbReference type="GeneTree" id="ENSGT00940000166068"/>
<dbReference type="UniPathway" id="UPA00378"/>
<evidence type="ECO:0000256" key="8">
    <source>
        <dbReference type="ARBA" id="ARBA00022723"/>
    </source>
</evidence>
<evidence type="ECO:0000313" key="20">
    <source>
        <dbReference type="Ensembl" id="ENSLOCP00000003344.1"/>
    </source>
</evidence>
<dbReference type="Bgee" id="ENSLOCG00000002835">
    <property type="expression patterns" value="Expressed in ovary and 13 other cell types or tissues"/>
</dbReference>
<comment type="cofactor">
    <cofactor evidence="1 17">
        <name>Mn(2+)</name>
        <dbReference type="ChEBI" id="CHEBI:29035"/>
    </cofactor>
</comment>
<keyword evidence="5 17" id="KW-0328">Glycosyltransferase</keyword>
<comment type="function">
    <text evidence="17">Responsible for the synthesis of complex-type N-linked oligosaccharides in many glycoproteins as well as the carbohydrate moieties of glycolipids.</text>
</comment>
<dbReference type="InterPro" id="IPR003859">
    <property type="entry name" value="Galactosyl_T"/>
</dbReference>
<dbReference type="RefSeq" id="XP_006628042.2">
    <property type="nucleotide sequence ID" value="XM_006627979.3"/>
</dbReference>
<dbReference type="OMA" id="DINGYAN"/>
<dbReference type="GO" id="GO:0003945">
    <property type="term" value="F:N-acetyllactosamine synthase activity"/>
    <property type="evidence" value="ECO:0007669"/>
    <property type="project" value="UniProtKB-EC"/>
</dbReference>
<dbReference type="STRING" id="7918.ENSLOCP00000003344"/>
<evidence type="ECO:0000256" key="4">
    <source>
        <dbReference type="ARBA" id="ARBA00005735"/>
    </source>
</evidence>
<reference evidence="20" key="2">
    <citation type="submission" date="2025-08" db="UniProtKB">
        <authorList>
            <consortium name="Ensembl"/>
        </authorList>
    </citation>
    <scope>IDENTIFICATION</scope>
</reference>
<dbReference type="Pfam" id="PF13733">
    <property type="entry name" value="Glyco_transf_7N"/>
    <property type="match status" value="1"/>
</dbReference>
<dbReference type="InterPro" id="IPR027995">
    <property type="entry name" value="Galactosyl_T_N"/>
</dbReference>
<keyword evidence="14 17" id="KW-0325">Glycoprotein</keyword>
<dbReference type="InParanoid" id="W5M4N6"/>
<dbReference type="GO" id="GO:0046872">
    <property type="term" value="F:metal ion binding"/>
    <property type="evidence" value="ECO:0007669"/>
    <property type="project" value="UniProtKB-UniRule"/>
</dbReference>
<evidence type="ECO:0000256" key="9">
    <source>
        <dbReference type="ARBA" id="ARBA00022968"/>
    </source>
</evidence>
<reference evidence="21" key="1">
    <citation type="submission" date="2011-12" db="EMBL/GenBank/DDBJ databases">
        <title>The Draft Genome of Lepisosteus oculatus.</title>
        <authorList>
            <consortium name="The Broad Institute Genome Assembly &amp; Analysis Group"/>
            <consortium name="Computational R&amp;D Group"/>
            <consortium name="and Sequencing Platform"/>
            <person name="Di Palma F."/>
            <person name="Alfoldi J."/>
            <person name="Johnson J."/>
            <person name="Berlin A."/>
            <person name="Gnerre S."/>
            <person name="Jaffe D."/>
            <person name="MacCallum I."/>
            <person name="Young S."/>
            <person name="Walker B.J."/>
            <person name="Lander E.S."/>
            <person name="Lindblad-Toh K."/>
        </authorList>
    </citation>
    <scope>NUCLEOTIDE SEQUENCE [LARGE SCALE GENOMIC DNA]</scope>
</reference>
<organism evidence="20 21">
    <name type="scientific">Lepisosteus oculatus</name>
    <name type="common">Spotted gar</name>
    <dbReference type="NCBI Taxonomy" id="7918"/>
    <lineage>
        <taxon>Eukaryota</taxon>
        <taxon>Metazoa</taxon>
        <taxon>Chordata</taxon>
        <taxon>Craniata</taxon>
        <taxon>Vertebrata</taxon>
        <taxon>Euteleostomi</taxon>
        <taxon>Actinopterygii</taxon>
        <taxon>Neopterygii</taxon>
        <taxon>Holostei</taxon>
        <taxon>Semionotiformes</taxon>
        <taxon>Lepisosteidae</taxon>
        <taxon>Lepisosteus</taxon>
    </lineage>
</organism>
<dbReference type="GO" id="GO:0005975">
    <property type="term" value="P:carbohydrate metabolic process"/>
    <property type="evidence" value="ECO:0007669"/>
    <property type="project" value="InterPro"/>
</dbReference>
<keyword evidence="7 17" id="KW-0812">Transmembrane</keyword>
<comment type="pathway">
    <text evidence="3 17">Protein modification; protein glycosylation.</text>
</comment>
<evidence type="ECO:0000256" key="14">
    <source>
        <dbReference type="ARBA" id="ARBA00023180"/>
    </source>
</evidence>
<dbReference type="GO" id="GO:0005794">
    <property type="term" value="C:Golgi apparatus"/>
    <property type="evidence" value="ECO:0000318"/>
    <property type="project" value="GO_Central"/>
</dbReference>
<keyword evidence="10 17" id="KW-1133">Transmembrane helix</keyword>
<evidence type="ECO:0000256" key="11">
    <source>
        <dbReference type="ARBA" id="ARBA00023034"/>
    </source>
</evidence>
<dbReference type="PANTHER" id="PTHR19300">
    <property type="entry name" value="BETA-1,4-GALACTOSYLTRANSFERASE"/>
    <property type="match status" value="1"/>
</dbReference>
<dbReference type="Gene3D" id="3.90.550.10">
    <property type="entry name" value="Spore Coat Polysaccharide Biosynthesis Protein SpsA, Chain A"/>
    <property type="match status" value="1"/>
</dbReference>
<evidence type="ECO:0000259" key="18">
    <source>
        <dbReference type="Pfam" id="PF02709"/>
    </source>
</evidence>
<sequence>MQPFFERSQGTSFNSMTRVNRGPVSHCRMTLARTLEKPCFLITLAFLQLVFVAVMYRRGSSVLHGLFSASGENWDYAKAQDVYTNLTFFTPVMKELQRYCPAKSPLLVGPLKVTLLTAPALRRIVKKNPYVRRGGLYRPPHCLARYKTAIIVPHRNREVHLRHLLYHLHPFLQRQQLHYRIYVIHQAGSQTFNRAKLLNVGVREAMKDEDWDCLFLHDIDLIPENDYNLYVCDETYPKHFSSAINKFNYRLPYWTYFGGVSAMTPEQYMKINGFPNTYWGWGGEDDDIAFRVKYAGLRMVRVPLHIGRYKMVDHKQDKGNEQNNKRFDLLVRSPDKWREDGMNSLEYHLVSKRLMYLYTNVTVDIGPNPFSSEEKNGTAT</sequence>
<keyword evidence="8 17" id="KW-0479">Metal-binding</keyword>
<protein>
    <recommendedName>
        <fullName evidence="17">Beta-1,4-galactosyltransferase</fullName>
        <shortName evidence="17">Beta-1,4-GalTase</shortName>
        <ecNumber evidence="17">2.4.1.-</ecNumber>
    </recommendedName>
</protein>
<feature type="domain" description="Galactosyltransferase N-terminal" evidence="19">
    <location>
        <begin position="100"/>
        <end position="233"/>
    </location>
</feature>
<evidence type="ECO:0000256" key="15">
    <source>
        <dbReference type="ARBA" id="ARBA00023211"/>
    </source>
</evidence>
<proteinExistence type="inferred from homology"/>
<dbReference type="GO" id="GO:0008378">
    <property type="term" value="F:galactosyltransferase activity"/>
    <property type="evidence" value="ECO:0000318"/>
    <property type="project" value="GO_Central"/>
</dbReference>
<evidence type="ECO:0000256" key="7">
    <source>
        <dbReference type="ARBA" id="ARBA00022692"/>
    </source>
</evidence>
<comment type="similarity">
    <text evidence="4 17">Belongs to the glycosyltransferase 7 family.</text>
</comment>